<dbReference type="PANTHER" id="PTHR31569">
    <property type="entry name" value="SWIM-TYPE DOMAIN-CONTAINING PROTEIN"/>
    <property type="match status" value="1"/>
</dbReference>
<feature type="coiled-coil region" evidence="1">
    <location>
        <begin position="200"/>
        <end position="227"/>
    </location>
</feature>
<dbReference type="AlphaFoldDB" id="A0AA85IWN4"/>
<dbReference type="InterPro" id="IPR052579">
    <property type="entry name" value="Zinc_finger_SWIM"/>
</dbReference>
<accession>A0AA85IWN4</accession>
<dbReference type="WBParaSite" id="TREG1_115000.1">
    <property type="protein sequence ID" value="TREG1_115000.1"/>
    <property type="gene ID" value="TREG1_115000"/>
</dbReference>
<protein>
    <recommendedName>
        <fullName evidence="4">FAR1 domain-containing protein</fullName>
    </recommendedName>
</protein>
<sequence length="256" mass="29977">MMPENVAAASTSHDEESVFCDVGYIFQRIMLSCSFYTWDKFQQAFNEFMKESNTSYRIASSLSFDKSGPIKYKYVKYECTFGGERVSRGCGLRNRGSKSIGCRSQIAVSYTKNKYRITLYKTVHNHPCTEEFIAAGLSRRRLSEDDKVRVVVQPLIERNANVQEKIMNLTNQRFDKVLFGDDDVRNLRSRIKENIPPSATSNFRNVYERLRSRIARLNRQYPNMTIREMKKMIRRFDILLGNSPDRTYYKSHRLVC</sequence>
<reference evidence="3" key="2">
    <citation type="submission" date="2023-11" db="UniProtKB">
        <authorList>
            <consortium name="WormBaseParasite"/>
        </authorList>
    </citation>
    <scope>IDENTIFICATION</scope>
</reference>
<organism evidence="2 3">
    <name type="scientific">Trichobilharzia regenti</name>
    <name type="common">Nasal bird schistosome</name>
    <dbReference type="NCBI Taxonomy" id="157069"/>
    <lineage>
        <taxon>Eukaryota</taxon>
        <taxon>Metazoa</taxon>
        <taxon>Spiralia</taxon>
        <taxon>Lophotrochozoa</taxon>
        <taxon>Platyhelminthes</taxon>
        <taxon>Trematoda</taxon>
        <taxon>Digenea</taxon>
        <taxon>Strigeidida</taxon>
        <taxon>Schistosomatoidea</taxon>
        <taxon>Schistosomatidae</taxon>
        <taxon>Trichobilharzia</taxon>
    </lineage>
</organism>
<proteinExistence type="predicted"/>
<evidence type="ECO:0008006" key="4">
    <source>
        <dbReference type="Google" id="ProtNLM"/>
    </source>
</evidence>
<reference evidence="2" key="1">
    <citation type="submission" date="2022-06" db="EMBL/GenBank/DDBJ databases">
        <authorList>
            <person name="Berger JAMES D."/>
            <person name="Berger JAMES D."/>
        </authorList>
    </citation>
    <scope>NUCLEOTIDE SEQUENCE [LARGE SCALE GENOMIC DNA]</scope>
</reference>
<name>A0AA85IWN4_TRIRE</name>
<evidence type="ECO:0000256" key="1">
    <source>
        <dbReference type="SAM" id="Coils"/>
    </source>
</evidence>
<keyword evidence="2" id="KW-1185">Reference proteome</keyword>
<dbReference type="PANTHER" id="PTHR31569:SF4">
    <property type="entry name" value="SWIM-TYPE DOMAIN-CONTAINING PROTEIN"/>
    <property type="match status" value="1"/>
</dbReference>
<keyword evidence="1" id="KW-0175">Coiled coil</keyword>
<dbReference type="Proteomes" id="UP000050795">
    <property type="component" value="Unassembled WGS sequence"/>
</dbReference>
<evidence type="ECO:0000313" key="3">
    <source>
        <dbReference type="WBParaSite" id="TREG1_115000.1"/>
    </source>
</evidence>
<evidence type="ECO:0000313" key="2">
    <source>
        <dbReference type="Proteomes" id="UP000050795"/>
    </source>
</evidence>